<name>A0A382DVH3_9ZZZZ</name>
<protein>
    <submittedName>
        <fullName evidence="1">Uncharacterized protein</fullName>
    </submittedName>
</protein>
<dbReference type="EMBL" id="UINC01041257">
    <property type="protein sequence ID" value="SVB42275.1"/>
    <property type="molecule type" value="Genomic_DNA"/>
</dbReference>
<reference evidence="1" key="1">
    <citation type="submission" date="2018-05" db="EMBL/GenBank/DDBJ databases">
        <authorList>
            <person name="Lanie J.A."/>
            <person name="Ng W.-L."/>
            <person name="Kazmierczak K.M."/>
            <person name="Andrzejewski T.M."/>
            <person name="Davidsen T.M."/>
            <person name="Wayne K.J."/>
            <person name="Tettelin H."/>
            <person name="Glass J.I."/>
            <person name="Rusch D."/>
            <person name="Podicherti R."/>
            <person name="Tsui H.-C.T."/>
            <person name="Winkler M.E."/>
        </authorList>
    </citation>
    <scope>NUCLEOTIDE SEQUENCE</scope>
</reference>
<dbReference type="AlphaFoldDB" id="A0A382DVH3"/>
<proteinExistence type="predicted"/>
<sequence length="168" mass="19046">MKLSLVKTLVLSCMVIFLSSIANAQGNNGRGKCMEPFGISFYTVKGGHEDEWLELYMKWHYPLMQYALDNGTILQHKLFVPDGHSLGEQWTFAVSFLFPSSKDRKSAPLDRAELIDELFGDQMDDYVAGEKRRWQLTIKHWDTDFIELDKSESPLSVYKPSLGGCGSG</sequence>
<organism evidence="1">
    <name type="scientific">marine metagenome</name>
    <dbReference type="NCBI Taxonomy" id="408172"/>
    <lineage>
        <taxon>unclassified sequences</taxon>
        <taxon>metagenomes</taxon>
        <taxon>ecological metagenomes</taxon>
    </lineage>
</organism>
<evidence type="ECO:0000313" key="1">
    <source>
        <dbReference type="EMBL" id="SVB42275.1"/>
    </source>
</evidence>
<accession>A0A382DVH3</accession>
<gene>
    <name evidence="1" type="ORF">METZ01_LOCUS195129</name>
</gene>